<dbReference type="AlphaFoldDB" id="A0A3B0YIU1"/>
<dbReference type="InterPro" id="IPR018060">
    <property type="entry name" value="HTH_AraC"/>
</dbReference>
<dbReference type="Gene3D" id="1.10.10.60">
    <property type="entry name" value="Homeodomain-like"/>
    <property type="match status" value="1"/>
</dbReference>
<dbReference type="Pfam" id="PF20240">
    <property type="entry name" value="DUF6597"/>
    <property type="match status" value="1"/>
</dbReference>
<organism evidence="5">
    <name type="scientific">hydrothermal vent metagenome</name>
    <dbReference type="NCBI Taxonomy" id="652676"/>
    <lineage>
        <taxon>unclassified sequences</taxon>
        <taxon>metagenomes</taxon>
        <taxon>ecological metagenomes</taxon>
    </lineage>
</organism>
<keyword evidence="1" id="KW-0805">Transcription regulation</keyword>
<dbReference type="PROSITE" id="PS01124">
    <property type="entry name" value="HTH_ARAC_FAMILY_2"/>
    <property type="match status" value="1"/>
</dbReference>
<evidence type="ECO:0000256" key="1">
    <source>
        <dbReference type="ARBA" id="ARBA00023015"/>
    </source>
</evidence>
<dbReference type="GO" id="GO:0003700">
    <property type="term" value="F:DNA-binding transcription factor activity"/>
    <property type="evidence" value="ECO:0007669"/>
    <property type="project" value="InterPro"/>
</dbReference>
<dbReference type="SUPFAM" id="SSF46689">
    <property type="entry name" value="Homeodomain-like"/>
    <property type="match status" value="1"/>
</dbReference>
<dbReference type="PANTHER" id="PTHR43280:SF2">
    <property type="entry name" value="HTH-TYPE TRANSCRIPTIONAL REGULATOR EXSA"/>
    <property type="match status" value="1"/>
</dbReference>
<feature type="domain" description="HTH araC/xylS-type" evidence="4">
    <location>
        <begin position="179"/>
        <end position="278"/>
    </location>
</feature>
<evidence type="ECO:0000256" key="2">
    <source>
        <dbReference type="ARBA" id="ARBA00023125"/>
    </source>
</evidence>
<sequence length="282" mass="32314">MYCKYATIKYGLLQTPIQAMSILQHLGFHRATPCPALAGYIDSYWFINRQLQKSYSEFLHPDGGMGIILNYGSNLSVDQKTLKEGCFFDGTNTKTRVIGLSGDISAIGIRFKPAATYAFISAPLHELKNKNTALSDIGKNTFSDLHCLLGESKNIKEKIKLLNIFMINNFHIDRKISSETSSALLRIKMCRGTLSINELSEQLGINKRKLERLFNLQLGMTPFEYSRNIRVQYARMCLKQKHIDYNEISHRLDYFDQSHFIKQFKFVVGITPGQYKQRYIGL</sequence>
<evidence type="ECO:0000259" key="4">
    <source>
        <dbReference type="PROSITE" id="PS01124"/>
    </source>
</evidence>
<name>A0A3B0YIU1_9ZZZZ</name>
<gene>
    <name evidence="5" type="ORF">MNBD_GAMMA09-3529</name>
</gene>
<protein>
    <recommendedName>
        <fullName evidence="4">HTH araC/xylS-type domain-containing protein</fullName>
    </recommendedName>
</protein>
<keyword evidence="2" id="KW-0238">DNA-binding</keyword>
<proteinExistence type="predicted"/>
<dbReference type="InterPro" id="IPR009057">
    <property type="entry name" value="Homeodomain-like_sf"/>
</dbReference>
<dbReference type="EMBL" id="UOFI01000137">
    <property type="protein sequence ID" value="VAW68764.1"/>
    <property type="molecule type" value="Genomic_DNA"/>
</dbReference>
<evidence type="ECO:0000256" key="3">
    <source>
        <dbReference type="ARBA" id="ARBA00023163"/>
    </source>
</evidence>
<dbReference type="InterPro" id="IPR046532">
    <property type="entry name" value="DUF6597"/>
</dbReference>
<dbReference type="Pfam" id="PF12833">
    <property type="entry name" value="HTH_18"/>
    <property type="match status" value="1"/>
</dbReference>
<evidence type="ECO:0000313" key="5">
    <source>
        <dbReference type="EMBL" id="VAW68764.1"/>
    </source>
</evidence>
<accession>A0A3B0YIU1</accession>
<dbReference type="PANTHER" id="PTHR43280">
    <property type="entry name" value="ARAC-FAMILY TRANSCRIPTIONAL REGULATOR"/>
    <property type="match status" value="1"/>
</dbReference>
<dbReference type="GO" id="GO:0043565">
    <property type="term" value="F:sequence-specific DNA binding"/>
    <property type="evidence" value="ECO:0007669"/>
    <property type="project" value="InterPro"/>
</dbReference>
<reference evidence="5" key="1">
    <citation type="submission" date="2018-06" db="EMBL/GenBank/DDBJ databases">
        <authorList>
            <person name="Zhirakovskaya E."/>
        </authorList>
    </citation>
    <scope>NUCLEOTIDE SEQUENCE</scope>
</reference>
<keyword evidence="3" id="KW-0804">Transcription</keyword>
<dbReference type="SMART" id="SM00342">
    <property type="entry name" value="HTH_ARAC"/>
    <property type="match status" value="1"/>
</dbReference>